<feature type="compositionally biased region" description="Polar residues" evidence="11">
    <location>
        <begin position="244"/>
        <end position="253"/>
    </location>
</feature>
<evidence type="ECO:0000313" key="17">
    <source>
        <dbReference type="RefSeq" id="XP_017893608.1"/>
    </source>
</evidence>
<evidence type="ECO:0000256" key="1">
    <source>
        <dbReference type="ARBA" id="ARBA00004123"/>
    </source>
</evidence>
<evidence type="ECO:0000313" key="19">
    <source>
        <dbReference type="RefSeq" id="XP_026666847.1"/>
    </source>
</evidence>
<sequence>MATAQGTPESDTGSFECFQNYTAPEVFVQGLAGIVDQQDVESMIRAQKQMLQRFEKTNEMLTNCNQLSVNRLKTAGSEFKRHTALLVEMKKDLDYIFKRIRVVRNKLNQQYPQAFNEAVRSSLAEEVIVEDVDCSVKPLEPEVVPLPSTPHTLTDRDPDSDGNKLEYGSMKVEGGTATSTLLQKVKVKEEAKERCGYQEKSPSTTTTMTTTSTSPANQTVTNASSNGGTVSSVPVVPSTNASSPESSHQPSTIVCHSSAPTVLVNADPFPVDLDLKSKPKASSASREKPREDVQPEAHSPSPRRKIPTKQSNGTRSSSDADSPLPPRSSKPESEDTSCGAGGTASASANTAATESAVPNCRTEEQNDASNRNNDDKNVPGNRCIAGVFAGHGELKSVLGTVVKFATGISPDTGDTVLTLVLALLSGGMTAEEFHSALQEATNYSLRGFVLPHLKQQLPALQRDLSSAARANGQNCSQYLQSNEAAVLEAVGLSADQVEVFGEHTGNGIGNGGGGGNQCSAHYAVRSNSNLSTGGIQHGNNATGGLHHYSSGGSHAPKRRASDTPYYENGLHEDVPVYGKRLNSWNRHHLQPQQPPESSSPYCWYHPLHSSSGSIHGHRHNHGHGGHGHGHGPNPMPPTSTQISQMSAFSGSHHLGQQQQQHQQQQHVQTRNGSLDDEWKNIHVMLNCILGMVEQTKTALAVLQTPGGFAPPSSSTTVADAVQNGAQQANNNPSSSNGAQVESSTGDLEGILKRFAREIVAQTIKAIEEKWAEMKRKDEEAVKRAVVAEVQRAERVAVAESRVNERLRVHRLLDVPAPVSQRNHTTIRQGPYLRVHAASSQVDANARIVPTPSSVSNSMPSTSEDEKEPRLQSVSSGSVSSGSKCWNCGRPALETCGGCGIARYCGSFCQYRDWETGGHHASCGNSAPTREPRRSVSRSPPRMAASINEANVMVPISAASKPK</sequence>
<feature type="region of interest" description="Disordered" evidence="11">
    <location>
        <begin position="189"/>
        <end position="253"/>
    </location>
</feature>
<evidence type="ECO:0000256" key="7">
    <source>
        <dbReference type="ARBA" id="ARBA00023015"/>
    </source>
</evidence>
<dbReference type="RefSeq" id="XP_017893607.1">
    <property type="nucleotide sequence ID" value="XM_018038118.2"/>
</dbReference>
<evidence type="ECO:0000313" key="16">
    <source>
        <dbReference type="RefSeq" id="XP_017893607.1"/>
    </source>
</evidence>
<keyword evidence="5 10" id="KW-0863">Zinc-finger</keyword>
<dbReference type="RefSeq" id="XP_026666847.1">
    <property type="nucleotide sequence ID" value="XM_026811046.1"/>
</dbReference>
<dbReference type="KEGG" id="ccal:108633117"/>
<feature type="domain" description="MYND-type" evidence="12">
    <location>
        <begin position="884"/>
        <end position="922"/>
    </location>
</feature>
<feature type="region of interest" description="Disordered" evidence="11">
    <location>
        <begin position="846"/>
        <end position="878"/>
    </location>
</feature>
<keyword evidence="9" id="KW-0539">Nucleus</keyword>
<gene>
    <name evidence="15 16 17 18 19 20" type="primary">LOC108633117</name>
</gene>
<evidence type="ECO:0000313" key="14">
    <source>
        <dbReference type="Proteomes" id="UP000694925"/>
    </source>
</evidence>
<dbReference type="GO" id="GO:0006351">
    <property type="term" value="P:DNA-templated transcription"/>
    <property type="evidence" value="ECO:0007669"/>
    <property type="project" value="InterPro"/>
</dbReference>
<feature type="region of interest" description="Disordered" evidence="11">
    <location>
        <begin position="612"/>
        <end position="671"/>
    </location>
</feature>
<dbReference type="Pfam" id="PF08788">
    <property type="entry name" value="NHR2"/>
    <property type="match status" value="1"/>
</dbReference>
<dbReference type="Gene3D" id="6.10.250.230">
    <property type="match status" value="1"/>
</dbReference>
<dbReference type="Gene3D" id="1.20.120.1110">
    <property type="entry name" value="TAFH/NHR1 domain"/>
    <property type="match status" value="1"/>
</dbReference>
<feature type="domain" description="TAFH" evidence="13">
    <location>
        <begin position="385"/>
        <end position="483"/>
    </location>
</feature>
<keyword evidence="7" id="KW-0805">Transcription regulation</keyword>
<feature type="compositionally biased region" description="Low complexity" evidence="11">
    <location>
        <begin position="848"/>
        <end position="861"/>
    </location>
</feature>
<keyword evidence="8" id="KW-0804">Transcription</keyword>
<keyword evidence="4" id="KW-0479">Metal-binding</keyword>
<evidence type="ECO:0000256" key="2">
    <source>
        <dbReference type="ARBA" id="ARBA00005913"/>
    </source>
</evidence>
<evidence type="ECO:0000313" key="20">
    <source>
        <dbReference type="RefSeq" id="XP_026666848.1"/>
    </source>
</evidence>
<dbReference type="InterPro" id="IPR019371">
    <property type="entry name" value="KxDL_dom"/>
</dbReference>
<dbReference type="PANTHER" id="PTHR10379">
    <property type="entry name" value="MTG8 ETO EIGHT TWENTY ONE PROTEIN"/>
    <property type="match status" value="1"/>
</dbReference>
<dbReference type="InterPro" id="IPR003894">
    <property type="entry name" value="TAFH_NHR1"/>
</dbReference>
<feature type="region of interest" description="Disordered" evidence="11">
    <location>
        <begin position="274"/>
        <end position="379"/>
    </location>
</feature>
<evidence type="ECO:0000256" key="5">
    <source>
        <dbReference type="ARBA" id="ARBA00022771"/>
    </source>
</evidence>
<feature type="region of interest" description="Disordered" evidence="11">
    <location>
        <begin position="725"/>
        <end position="744"/>
    </location>
</feature>
<evidence type="ECO:0000256" key="8">
    <source>
        <dbReference type="ARBA" id="ARBA00023163"/>
    </source>
</evidence>
<accession>A0AAJ7RX03</accession>
<dbReference type="PROSITE" id="PS51119">
    <property type="entry name" value="TAFH"/>
    <property type="match status" value="1"/>
</dbReference>
<name>A0AAJ7RX03_9HYME</name>
<dbReference type="InterPro" id="IPR002893">
    <property type="entry name" value="Znf_MYND"/>
</dbReference>
<dbReference type="GeneID" id="108633117"/>
<comment type="subcellular location">
    <subcellularLocation>
        <location evidence="1">Nucleus</location>
    </subcellularLocation>
</comment>
<evidence type="ECO:0000256" key="9">
    <source>
        <dbReference type="ARBA" id="ARBA00023242"/>
    </source>
</evidence>
<evidence type="ECO:0000256" key="4">
    <source>
        <dbReference type="ARBA" id="ARBA00022723"/>
    </source>
</evidence>
<dbReference type="InterPro" id="IPR013289">
    <property type="entry name" value="CBFA2T1/2/3"/>
</dbReference>
<dbReference type="Proteomes" id="UP000694925">
    <property type="component" value="Unplaced"/>
</dbReference>
<dbReference type="SUPFAM" id="SSF158553">
    <property type="entry name" value="TAFH domain-like"/>
    <property type="match status" value="1"/>
</dbReference>
<feature type="region of interest" description="Disordered" evidence="11">
    <location>
        <begin position="919"/>
        <end position="940"/>
    </location>
</feature>
<evidence type="ECO:0000256" key="6">
    <source>
        <dbReference type="ARBA" id="ARBA00022833"/>
    </source>
</evidence>
<feature type="compositionally biased region" description="Low complexity" evidence="11">
    <location>
        <begin position="343"/>
        <end position="356"/>
    </location>
</feature>
<dbReference type="Pfam" id="PF07531">
    <property type="entry name" value="TAFH"/>
    <property type="match status" value="1"/>
</dbReference>
<dbReference type="PRINTS" id="PR01875">
    <property type="entry name" value="ETOFAMILY"/>
</dbReference>
<comment type="similarity">
    <text evidence="2">Belongs to the KXD1 family.</text>
</comment>
<evidence type="ECO:0000256" key="11">
    <source>
        <dbReference type="SAM" id="MobiDB-lite"/>
    </source>
</evidence>
<keyword evidence="6" id="KW-0862">Zinc</keyword>
<dbReference type="SUPFAM" id="SSF144232">
    <property type="entry name" value="HIT/MYND zinc finger-like"/>
    <property type="match status" value="1"/>
</dbReference>
<dbReference type="GO" id="GO:0008270">
    <property type="term" value="F:zinc ion binding"/>
    <property type="evidence" value="ECO:0007669"/>
    <property type="project" value="UniProtKB-KW"/>
</dbReference>
<dbReference type="Gene3D" id="6.10.140.2220">
    <property type="match status" value="1"/>
</dbReference>
<protein>
    <submittedName>
        <fullName evidence="15 16">Protein CBFA2T3-like isoform X1</fullName>
    </submittedName>
</protein>
<evidence type="ECO:0000256" key="10">
    <source>
        <dbReference type="PROSITE-ProRule" id="PRU00134"/>
    </source>
</evidence>
<feature type="compositionally biased region" description="Basic and acidic residues" evidence="11">
    <location>
        <begin position="153"/>
        <end position="164"/>
    </location>
</feature>
<keyword evidence="3" id="KW-0678">Repressor</keyword>
<dbReference type="InterPro" id="IPR014896">
    <property type="entry name" value="NHR2"/>
</dbReference>
<proteinExistence type="inferred from homology"/>
<dbReference type="GO" id="GO:0005634">
    <property type="term" value="C:nucleus"/>
    <property type="evidence" value="ECO:0007669"/>
    <property type="project" value="UniProtKB-SubCell"/>
</dbReference>
<feature type="compositionally biased region" description="Low complexity" evidence="11">
    <location>
        <begin position="224"/>
        <end position="243"/>
    </location>
</feature>
<dbReference type="RefSeq" id="XP_017893609.1">
    <property type="nucleotide sequence ID" value="XM_018038120.2"/>
</dbReference>
<dbReference type="RefSeq" id="XP_017893606.1">
    <property type="nucleotide sequence ID" value="XM_018038117.2"/>
</dbReference>
<evidence type="ECO:0000256" key="3">
    <source>
        <dbReference type="ARBA" id="ARBA00022491"/>
    </source>
</evidence>
<dbReference type="RefSeq" id="XP_026666848.1">
    <property type="nucleotide sequence ID" value="XM_026811047.1"/>
</dbReference>
<dbReference type="AlphaFoldDB" id="A0AAJ7RX03"/>
<dbReference type="InterPro" id="IPR037249">
    <property type="entry name" value="TAFH/NHR1_dom_sf"/>
</dbReference>
<dbReference type="RefSeq" id="XP_017893608.1">
    <property type="nucleotide sequence ID" value="XM_018038119.2"/>
</dbReference>
<feature type="compositionally biased region" description="Polar residues" evidence="11">
    <location>
        <begin position="638"/>
        <end position="649"/>
    </location>
</feature>
<dbReference type="Pfam" id="PF10241">
    <property type="entry name" value="KxDL"/>
    <property type="match status" value="1"/>
</dbReference>
<dbReference type="SMART" id="SM00549">
    <property type="entry name" value="TAFH"/>
    <property type="match status" value="1"/>
</dbReference>
<dbReference type="GO" id="GO:0003714">
    <property type="term" value="F:transcription corepressor activity"/>
    <property type="evidence" value="ECO:0007669"/>
    <property type="project" value="InterPro"/>
</dbReference>
<dbReference type="PANTHER" id="PTHR10379:SF14">
    <property type="entry name" value="NERVY, ISOFORM D"/>
    <property type="match status" value="1"/>
</dbReference>
<feature type="compositionally biased region" description="Low complexity" evidence="11">
    <location>
        <begin position="656"/>
        <end position="668"/>
    </location>
</feature>
<feature type="region of interest" description="Disordered" evidence="11">
    <location>
        <begin position="140"/>
        <end position="164"/>
    </location>
</feature>
<evidence type="ECO:0000259" key="13">
    <source>
        <dbReference type="PROSITE" id="PS51119"/>
    </source>
</evidence>
<keyword evidence="14" id="KW-1185">Reference proteome</keyword>
<feature type="compositionally biased region" description="Low complexity" evidence="11">
    <location>
        <begin position="201"/>
        <end position="215"/>
    </location>
</feature>
<feature type="compositionally biased region" description="Basic and acidic residues" evidence="11">
    <location>
        <begin position="285"/>
        <end position="295"/>
    </location>
</feature>
<evidence type="ECO:0000259" key="12">
    <source>
        <dbReference type="PROSITE" id="PS50865"/>
    </source>
</evidence>
<reference evidence="15 16" key="1">
    <citation type="submission" date="2025-04" db="UniProtKB">
        <authorList>
            <consortium name="RefSeq"/>
        </authorList>
    </citation>
    <scope>IDENTIFICATION</scope>
    <source>
        <tissue evidence="15 16">Whole body</tissue>
    </source>
</reference>
<dbReference type="PROSITE" id="PS50865">
    <property type="entry name" value="ZF_MYND_2"/>
    <property type="match status" value="1"/>
</dbReference>
<feature type="compositionally biased region" description="Low complexity" evidence="11">
    <location>
        <begin position="725"/>
        <end position="739"/>
    </location>
</feature>
<dbReference type="Pfam" id="PF01753">
    <property type="entry name" value="zf-MYND"/>
    <property type="match status" value="1"/>
</dbReference>
<organism evidence="14 19">
    <name type="scientific">Ceratina calcarata</name>
    <dbReference type="NCBI Taxonomy" id="156304"/>
    <lineage>
        <taxon>Eukaryota</taxon>
        <taxon>Metazoa</taxon>
        <taxon>Ecdysozoa</taxon>
        <taxon>Arthropoda</taxon>
        <taxon>Hexapoda</taxon>
        <taxon>Insecta</taxon>
        <taxon>Pterygota</taxon>
        <taxon>Neoptera</taxon>
        <taxon>Endopterygota</taxon>
        <taxon>Hymenoptera</taxon>
        <taxon>Apocrita</taxon>
        <taxon>Aculeata</taxon>
        <taxon>Apoidea</taxon>
        <taxon>Anthophila</taxon>
        <taxon>Apidae</taxon>
        <taxon>Ceratina</taxon>
        <taxon>Zadontomerus</taxon>
    </lineage>
</organism>
<evidence type="ECO:0000313" key="15">
    <source>
        <dbReference type="RefSeq" id="XP_017893606.1"/>
    </source>
</evidence>
<feature type="compositionally biased region" description="Polar residues" evidence="11">
    <location>
        <begin position="308"/>
        <end position="320"/>
    </location>
</feature>
<feature type="compositionally biased region" description="Basic residues" evidence="11">
    <location>
        <begin position="615"/>
        <end position="629"/>
    </location>
</feature>
<dbReference type="PROSITE" id="PS01360">
    <property type="entry name" value="ZF_MYND_1"/>
    <property type="match status" value="1"/>
</dbReference>
<evidence type="ECO:0000313" key="18">
    <source>
        <dbReference type="RefSeq" id="XP_017893609.1"/>
    </source>
</evidence>